<dbReference type="EMBL" id="HACG01039443">
    <property type="protein sequence ID" value="CEK86308.1"/>
    <property type="molecule type" value="Transcribed_RNA"/>
</dbReference>
<gene>
    <name evidence="1" type="primary">ORF153105</name>
</gene>
<organism evidence="1">
    <name type="scientific">Arion vulgaris</name>
    <dbReference type="NCBI Taxonomy" id="1028688"/>
    <lineage>
        <taxon>Eukaryota</taxon>
        <taxon>Metazoa</taxon>
        <taxon>Spiralia</taxon>
        <taxon>Lophotrochozoa</taxon>
        <taxon>Mollusca</taxon>
        <taxon>Gastropoda</taxon>
        <taxon>Heterobranchia</taxon>
        <taxon>Euthyneura</taxon>
        <taxon>Panpulmonata</taxon>
        <taxon>Eupulmonata</taxon>
        <taxon>Stylommatophora</taxon>
        <taxon>Helicina</taxon>
        <taxon>Arionoidea</taxon>
        <taxon>Arionidae</taxon>
        <taxon>Arion</taxon>
    </lineage>
</organism>
<accession>A0A0B7AZV3</accession>
<evidence type="ECO:0000313" key="1">
    <source>
        <dbReference type="EMBL" id="CEK86308.1"/>
    </source>
</evidence>
<name>A0A0B7AZV3_9EUPU</name>
<reference evidence="1" key="1">
    <citation type="submission" date="2014-12" db="EMBL/GenBank/DDBJ databases">
        <title>Insight into the proteome of Arion vulgaris.</title>
        <authorList>
            <person name="Aradska J."/>
            <person name="Bulat T."/>
            <person name="Smidak R."/>
            <person name="Sarate P."/>
            <person name="Gangsoo J."/>
            <person name="Sialana F."/>
            <person name="Bilban M."/>
            <person name="Lubec G."/>
        </authorList>
    </citation>
    <scope>NUCLEOTIDE SEQUENCE</scope>
    <source>
        <tissue evidence="1">Skin</tissue>
    </source>
</reference>
<sequence length="49" mass="5691">MARDTVNKESMLSHKNHREETILSALTMPEFIVGKRKKKKILEHGVRSD</sequence>
<dbReference type="AlphaFoldDB" id="A0A0B7AZV3"/>
<protein>
    <submittedName>
        <fullName evidence="1">Uncharacterized protein</fullName>
    </submittedName>
</protein>
<proteinExistence type="predicted"/>